<evidence type="ECO:0000313" key="2">
    <source>
        <dbReference type="EMBL" id="KAG2642257.1"/>
    </source>
</evidence>
<comment type="caution">
    <text evidence="2">The sequence shown here is derived from an EMBL/GenBank/DDBJ whole genome shotgun (WGS) entry which is preliminary data.</text>
</comment>
<evidence type="ECO:0000256" key="1">
    <source>
        <dbReference type="SAM" id="MobiDB-lite"/>
    </source>
</evidence>
<gene>
    <name evidence="2" type="ORF">PVAP13_2KG198158</name>
</gene>
<feature type="compositionally biased region" description="Low complexity" evidence="1">
    <location>
        <begin position="38"/>
        <end position="59"/>
    </location>
</feature>
<dbReference type="EMBL" id="CM029039">
    <property type="protein sequence ID" value="KAG2642257.1"/>
    <property type="molecule type" value="Genomic_DNA"/>
</dbReference>
<protein>
    <submittedName>
        <fullName evidence="2">Uncharacterized protein</fullName>
    </submittedName>
</protein>
<organism evidence="2 3">
    <name type="scientific">Panicum virgatum</name>
    <name type="common">Blackwell switchgrass</name>
    <dbReference type="NCBI Taxonomy" id="38727"/>
    <lineage>
        <taxon>Eukaryota</taxon>
        <taxon>Viridiplantae</taxon>
        <taxon>Streptophyta</taxon>
        <taxon>Embryophyta</taxon>
        <taxon>Tracheophyta</taxon>
        <taxon>Spermatophyta</taxon>
        <taxon>Magnoliopsida</taxon>
        <taxon>Liliopsida</taxon>
        <taxon>Poales</taxon>
        <taxon>Poaceae</taxon>
        <taxon>PACMAD clade</taxon>
        <taxon>Panicoideae</taxon>
        <taxon>Panicodae</taxon>
        <taxon>Paniceae</taxon>
        <taxon>Panicinae</taxon>
        <taxon>Panicum</taxon>
        <taxon>Panicum sect. Hiantes</taxon>
    </lineage>
</organism>
<reference evidence="2" key="1">
    <citation type="submission" date="2020-05" db="EMBL/GenBank/DDBJ databases">
        <title>WGS assembly of Panicum virgatum.</title>
        <authorList>
            <person name="Lovell J.T."/>
            <person name="Jenkins J."/>
            <person name="Shu S."/>
            <person name="Juenger T.E."/>
            <person name="Schmutz J."/>
        </authorList>
    </citation>
    <scope>NUCLEOTIDE SEQUENCE</scope>
    <source>
        <strain evidence="2">AP13</strain>
    </source>
</reference>
<proteinExistence type="predicted"/>
<keyword evidence="3" id="KW-1185">Reference proteome</keyword>
<feature type="compositionally biased region" description="Basic and acidic residues" evidence="1">
    <location>
        <begin position="1"/>
        <end position="24"/>
    </location>
</feature>
<name>A0A8T0W6K8_PANVG</name>
<sequence>MVHRAARWEKKKEEIGGDSHRDLCPSEGIGARGTGDLAGPAASAATAEAESARARAAGAPRANLPSHLTAVNVYPWTHDEVFDGTGIFT</sequence>
<feature type="region of interest" description="Disordered" evidence="1">
    <location>
        <begin position="1"/>
        <end position="59"/>
    </location>
</feature>
<evidence type="ECO:0000313" key="3">
    <source>
        <dbReference type="Proteomes" id="UP000823388"/>
    </source>
</evidence>
<accession>A0A8T0W6K8</accession>
<dbReference type="AlphaFoldDB" id="A0A8T0W6K8"/>
<dbReference type="Proteomes" id="UP000823388">
    <property type="component" value="Chromosome 2K"/>
</dbReference>